<dbReference type="Proteomes" id="UP001329151">
    <property type="component" value="Chromosome"/>
</dbReference>
<dbReference type="KEGG" id="lto:RGQ30_12030"/>
<gene>
    <name evidence="2" type="ORF">RGQ30_12030</name>
</gene>
<organism evidence="2 3">
    <name type="scientific">Limnobacter thiooxidans</name>
    <dbReference type="NCBI Taxonomy" id="131080"/>
    <lineage>
        <taxon>Bacteria</taxon>
        <taxon>Pseudomonadati</taxon>
        <taxon>Pseudomonadota</taxon>
        <taxon>Betaproteobacteria</taxon>
        <taxon>Burkholderiales</taxon>
        <taxon>Burkholderiaceae</taxon>
        <taxon>Limnobacter</taxon>
    </lineage>
</organism>
<evidence type="ECO:0000313" key="2">
    <source>
        <dbReference type="EMBL" id="BET25702.1"/>
    </source>
</evidence>
<protein>
    <submittedName>
        <fullName evidence="2">Uncharacterized protein</fullName>
    </submittedName>
</protein>
<reference evidence="2 3" key="1">
    <citation type="submission" date="2023-10" db="EMBL/GenBank/DDBJ databases">
        <title>Complete Genome Sequence of Limnobacter thiooxidans CS-K2T, Isolated from freshwater lake sediments in Bavaria, Germany.</title>
        <authorList>
            <person name="Naruki M."/>
            <person name="Watanabe A."/>
            <person name="Warashina T."/>
            <person name="Morita T."/>
            <person name="Arakawa K."/>
        </authorList>
    </citation>
    <scope>NUCLEOTIDE SEQUENCE [LARGE SCALE GENOMIC DNA]</scope>
    <source>
        <strain evidence="2 3">CS-K2</strain>
    </source>
</reference>
<evidence type="ECO:0000313" key="3">
    <source>
        <dbReference type="Proteomes" id="UP001329151"/>
    </source>
</evidence>
<dbReference type="EMBL" id="AP028947">
    <property type="protein sequence ID" value="BET25702.1"/>
    <property type="molecule type" value="Genomic_DNA"/>
</dbReference>
<sequence length="57" mass="6425">MNFDAWQTIWLCVVCSVLVLGIDSVLAHRAGPTKTELARKRQRSNRTAQRGEGKINE</sequence>
<name>A0AA86JJP7_9BURK</name>
<feature type="region of interest" description="Disordered" evidence="1">
    <location>
        <begin position="33"/>
        <end position="57"/>
    </location>
</feature>
<dbReference type="AlphaFoldDB" id="A0AA86JJP7"/>
<keyword evidence="3" id="KW-1185">Reference proteome</keyword>
<accession>A0AA86JJP7</accession>
<dbReference type="RefSeq" id="WP_298217536.1">
    <property type="nucleotide sequence ID" value="NZ_AP028947.1"/>
</dbReference>
<evidence type="ECO:0000256" key="1">
    <source>
        <dbReference type="SAM" id="MobiDB-lite"/>
    </source>
</evidence>
<proteinExistence type="predicted"/>